<sequence length="347" mass="38871">MLISVRITVLLIMIISNGMARSVNSAPNNSEPSTSYNLPTELSSGTIITINGKLKIDSTLRIMLLTKNGIDYACGMTFVPQKEVVIQDSTEFPYNIRPADESITYTIYMDARSVDQTIDVIEMYFESDNAGLLTLNSCPVDSLSSIEKIVINGKQSVLNMTFNFQKSTLKSNEVHDGINGRTVNGYPLGSTSRRENEMAFRLPRPLENGDIIKVEGIIKSDDRQKFRMALTTGENYIDKHNIACEVEADFLNNQFVMRTVVNGQIYDNILDSSRGDPAPTDMFPDSVPEFILEFNVNAEYNQIDISVGMSFLCSVDLKHNLRSISHVLLSDDILNVKELCFKFNQNQ</sequence>
<dbReference type="EMBL" id="CAJOBZ010000007">
    <property type="protein sequence ID" value="CAF4812172.1"/>
    <property type="molecule type" value="Genomic_DNA"/>
</dbReference>
<dbReference type="OrthoDB" id="7203600at2759"/>
<evidence type="ECO:0000313" key="5">
    <source>
        <dbReference type="EMBL" id="CAF4812172.1"/>
    </source>
</evidence>
<organism evidence="5 6">
    <name type="scientific">Pieris macdunnoughi</name>
    <dbReference type="NCBI Taxonomy" id="345717"/>
    <lineage>
        <taxon>Eukaryota</taxon>
        <taxon>Metazoa</taxon>
        <taxon>Ecdysozoa</taxon>
        <taxon>Arthropoda</taxon>
        <taxon>Hexapoda</taxon>
        <taxon>Insecta</taxon>
        <taxon>Pterygota</taxon>
        <taxon>Neoptera</taxon>
        <taxon>Endopterygota</taxon>
        <taxon>Lepidoptera</taxon>
        <taxon>Glossata</taxon>
        <taxon>Ditrysia</taxon>
        <taxon>Papilionoidea</taxon>
        <taxon>Pieridae</taxon>
        <taxon>Pierinae</taxon>
        <taxon>Pieris</taxon>
    </lineage>
</organism>
<dbReference type="PROSITE" id="PS51304">
    <property type="entry name" value="GALECTIN"/>
    <property type="match status" value="1"/>
</dbReference>
<name>A0A821PT26_9NEOP</name>
<feature type="chain" id="PRO_5032595431" description="Galectin" evidence="3">
    <location>
        <begin position="26"/>
        <end position="347"/>
    </location>
</feature>
<gene>
    <name evidence="5" type="ORF">PMACD_LOCUS4106</name>
</gene>
<comment type="caution">
    <text evidence="5">The sequence shown here is derived from an EMBL/GenBank/DDBJ whole genome shotgun (WGS) entry which is preliminary data.</text>
</comment>
<evidence type="ECO:0000256" key="2">
    <source>
        <dbReference type="RuleBase" id="RU102079"/>
    </source>
</evidence>
<dbReference type="Proteomes" id="UP000663880">
    <property type="component" value="Unassembled WGS sequence"/>
</dbReference>
<evidence type="ECO:0000256" key="3">
    <source>
        <dbReference type="SAM" id="SignalP"/>
    </source>
</evidence>
<dbReference type="InterPro" id="IPR001079">
    <property type="entry name" value="Galectin_CRD"/>
</dbReference>
<keyword evidence="1 2" id="KW-0430">Lectin</keyword>
<keyword evidence="6" id="KW-1185">Reference proteome</keyword>
<feature type="domain" description="Galectin" evidence="4">
    <location>
        <begin position="198"/>
        <end position="342"/>
    </location>
</feature>
<feature type="signal peptide" evidence="3">
    <location>
        <begin position="1"/>
        <end position="25"/>
    </location>
</feature>
<proteinExistence type="predicted"/>
<evidence type="ECO:0000313" key="6">
    <source>
        <dbReference type="Proteomes" id="UP000663880"/>
    </source>
</evidence>
<accession>A0A821PT26</accession>
<evidence type="ECO:0000256" key="1">
    <source>
        <dbReference type="ARBA" id="ARBA00022734"/>
    </source>
</evidence>
<keyword evidence="3" id="KW-0732">Signal</keyword>
<evidence type="ECO:0000259" key="4">
    <source>
        <dbReference type="PROSITE" id="PS51304"/>
    </source>
</evidence>
<dbReference type="AlphaFoldDB" id="A0A821PT26"/>
<dbReference type="Pfam" id="PF00337">
    <property type="entry name" value="Gal-bind_lectin"/>
    <property type="match status" value="1"/>
</dbReference>
<dbReference type="GO" id="GO:0030246">
    <property type="term" value="F:carbohydrate binding"/>
    <property type="evidence" value="ECO:0007669"/>
    <property type="project" value="UniProtKB-UniRule"/>
</dbReference>
<reference evidence="5" key="1">
    <citation type="submission" date="2021-02" db="EMBL/GenBank/DDBJ databases">
        <authorList>
            <person name="Steward A R."/>
        </authorList>
    </citation>
    <scope>NUCLEOTIDE SEQUENCE</scope>
</reference>
<dbReference type="Gene3D" id="2.60.120.200">
    <property type="match status" value="1"/>
</dbReference>
<protein>
    <recommendedName>
        <fullName evidence="2">Galectin</fullName>
    </recommendedName>
</protein>